<evidence type="ECO:0000256" key="6">
    <source>
        <dbReference type="ARBA" id="ARBA00033271"/>
    </source>
</evidence>
<dbReference type="EMBL" id="FMWD01000007">
    <property type="protein sequence ID" value="SCZ63497.1"/>
    <property type="molecule type" value="Genomic_DNA"/>
</dbReference>
<dbReference type="EC" id="4.2.1.108" evidence="3 8"/>
<dbReference type="GO" id="GO:0019491">
    <property type="term" value="P:ectoine biosynthetic process"/>
    <property type="evidence" value="ECO:0007669"/>
    <property type="project" value="UniProtKB-UniRule"/>
</dbReference>
<dbReference type="InterPro" id="IPR011051">
    <property type="entry name" value="RmlC_Cupin_sf"/>
</dbReference>
<dbReference type="NCBIfam" id="NF009806">
    <property type="entry name" value="PRK13290.1"/>
    <property type="match status" value="1"/>
</dbReference>
<comment type="catalytic activity">
    <reaction evidence="7 8">
        <text>(2S)-4-acetamido-2-aminobutanoate = L-ectoine + H2O</text>
        <dbReference type="Rhea" id="RHEA:17281"/>
        <dbReference type="ChEBI" id="CHEBI:15377"/>
        <dbReference type="ChEBI" id="CHEBI:58515"/>
        <dbReference type="ChEBI" id="CHEBI:58929"/>
        <dbReference type="EC" id="4.2.1.108"/>
    </reaction>
</comment>
<dbReference type="PANTHER" id="PTHR39289">
    <property type="match status" value="1"/>
</dbReference>
<dbReference type="UniPathway" id="UPA00067">
    <property type="reaction ID" value="UER00123"/>
</dbReference>
<accession>A0A1G5QP27</accession>
<comment type="function">
    <text evidence="8">Catalyzes the circularization of gamma-N-acetyl-alpha,gamma-diaminobutyric acid (ADABA) to ectoine (1,4,5,6-tetrahydro-2-methyl-4-pyrimidine carboxylic acid), which is an excellent osmoprotectant.</text>
</comment>
<name>A0A1G5QP27_9GAMM</name>
<keyword evidence="10" id="KW-1185">Reference proteome</keyword>
<dbReference type="RefSeq" id="WP_092997602.1">
    <property type="nucleotide sequence ID" value="NZ_FMWD01000007.1"/>
</dbReference>
<dbReference type="Gene3D" id="2.60.120.10">
    <property type="entry name" value="Jelly Rolls"/>
    <property type="match status" value="1"/>
</dbReference>
<dbReference type="AlphaFoldDB" id="A0A1G5QP27"/>
<dbReference type="InterPro" id="IPR010462">
    <property type="entry name" value="Ectoine_synth"/>
</dbReference>
<evidence type="ECO:0000256" key="7">
    <source>
        <dbReference type="ARBA" id="ARBA00048714"/>
    </source>
</evidence>
<organism evidence="9 10">
    <name type="scientific">Thiohalomonas denitrificans</name>
    <dbReference type="NCBI Taxonomy" id="415747"/>
    <lineage>
        <taxon>Bacteria</taxon>
        <taxon>Pseudomonadati</taxon>
        <taxon>Pseudomonadota</taxon>
        <taxon>Gammaproteobacteria</taxon>
        <taxon>Thiohalomonadales</taxon>
        <taxon>Thiohalomonadaceae</taxon>
        <taxon>Thiohalomonas</taxon>
    </lineage>
</organism>
<dbReference type="Pfam" id="PF06339">
    <property type="entry name" value="Ectoine_synth"/>
    <property type="match status" value="1"/>
</dbReference>
<evidence type="ECO:0000256" key="1">
    <source>
        <dbReference type="ARBA" id="ARBA00005181"/>
    </source>
</evidence>
<comment type="pathway">
    <text evidence="1 8">Amine and polyamine biosynthesis; ectoine biosynthesis; L-ectoine from L-aspartate 4-semialdehyde: step 3/3.</text>
</comment>
<evidence type="ECO:0000256" key="8">
    <source>
        <dbReference type="HAMAP-Rule" id="MF_01255"/>
    </source>
</evidence>
<evidence type="ECO:0000256" key="2">
    <source>
        <dbReference type="ARBA" id="ARBA00009637"/>
    </source>
</evidence>
<dbReference type="SUPFAM" id="SSF51182">
    <property type="entry name" value="RmlC-like cupins"/>
    <property type="match status" value="1"/>
</dbReference>
<evidence type="ECO:0000313" key="10">
    <source>
        <dbReference type="Proteomes" id="UP000199648"/>
    </source>
</evidence>
<dbReference type="GO" id="GO:0033990">
    <property type="term" value="F:ectoine synthase activity"/>
    <property type="evidence" value="ECO:0007669"/>
    <property type="project" value="UniProtKB-EC"/>
</dbReference>
<dbReference type="OrthoDB" id="9801830at2"/>
<protein>
    <recommendedName>
        <fullName evidence="4 8">L-ectoine synthase</fullName>
        <ecNumber evidence="3 8">4.2.1.108</ecNumber>
    </recommendedName>
    <alternativeName>
        <fullName evidence="6 8">N-acetyldiaminobutyrate dehydratase</fullName>
    </alternativeName>
</protein>
<gene>
    <name evidence="8" type="primary">ectC</name>
    <name evidence="9" type="ORF">SAMN03097708_02491</name>
</gene>
<evidence type="ECO:0000256" key="4">
    <source>
        <dbReference type="ARBA" id="ARBA00019707"/>
    </source>
</evidence>
<dbReference type="STRING" id="415747.SAMN03097708_02491"/>
<dbReference type="InterPro" id="IPR014710">
    <property type="entry name" value="RmlC-like_jellyroll"/>
</dbReference>
<evidence type="ECO:0000256" key="3">
    <source>
        <dbReference type="ARBA" id="ARBA00013192"/>
    </source>
</evidence>
<sequence length="133" mass="15236">MIVRTLDDIRGTDREVEAENGNWVSRRFLLRKDGMGFSFNETIIRAGTETHIWYQNHLESVYCVAGNGEIEDLKTGKIYPIKDGTMYALNEHDEHLLRGGTEDMRLMCVFVPPLTGREVHDENGVYPAMTDDE</sequence>
<dbReference type="CDD" id="cd06978">
    <property type="entry name" value="cupin_EctC"/>
    <property type="match status" value="1"/>
</dbReference>
<reference evidence="9 10" key="1">
    <citation type="submission" date="2016-10" db="EMBL/GenBank/DDBJ databases">
        <authorList>
            <person name="de Groot N.N."/>
        </authorList>
    </citation>
    <scope>NUCLEOTIDE SEQUENCE [LARGE SCALE GENOMIC DNA]</scope>
    <source>
        <strain evidence="9 10">HLD2</strain>
    </source>
</reference>
<dbReference type="Proteomes" id="UP000199648">
    <property type="component" value="Unassembled WGS sequence"/>
</dbReference>
<dbReference type="PANTHER" id="PTHR39289:SF1">
    <property type="entry name" value="L-ECTOINE SYNTHASE"/>
    <property type="match status" value="1"/>
</dbReference>
<comment type="similarity">
    <text evidence="2 8">Belongs to the ectoine synthase family.</text>
</comment>
<keyword evidence="5 8" id="KW-0456">Lyase</keyword>
<proteinExistence type="inferred from homology"/>
<evidence type="ECO:0000313" key="9">
    <source>
        <dbReference type="EMBL" id="SCZ63497.1"/>
    </source>
</evidence>
<dbReference type="HAMAP" id="MF_01255">
    <property type="entry name" value="Ectoine_synth"/>
    <property type="match status" value="1"/>
</dbReference>
<evidence type="ECO:0000256" key="5">
    <source>
        <dbReference type="ARBA" id="ARBA00023239"/>
    </source>
</evidence>